<reference evidence="1 2" key="1">
    <citation type="submission" date="2018-07" db="EMBL/GenBank/DDBJ databases">
        <title>Desertimonas flava gen. nov. sp. nov.</title>
        <authorList>
            <person name="Liu S."/>
        </authorList>
    </citation>
    <scope>NUCLEOTIDE SEQUENCE [LARGE SCALE GENOMIC DNA]</scope>
    <source>
        <strain evidence="1 2">16Sb5-5</strain>
    </source>
</reference>
<dbReference type="RefSeq" id="WP_114125723.1">
    <property type="nucleotide sequence ID" value="NZ_QOUI01000003.1"/>
</dbReference>
<comment type="caution">
    <text evidence="1">The sequence shown here is derived from an EMBL/GenBank/DDBJ whole genome shotgun (WGS) entry which is preliminary data.</text>
</comment>
<evidence type="ECO:0008006" key="3">
    <source>
        <dbReference type="Google" id="ProtNLM"/>
    </source>
</evidence>
<evidence type="ECO:0000313" key="2">
    <source>
        <dbReference type="Proteomes" id="UP000252770"/>
    </source>
</evidence>
<sequence length="286" mass="31441">MRRRPLTVEIDLDHGGRWTSLRTSDHPAVLAQPERPEPVEGRSDGMREWLWHRPVVATDRTSVRPGEAFVDAGGVEECFPTVAGRWDHGDVWSRPWQGTPTDASVAALGWQLRRRIEAEPTGLTVRYDLHGEPGHGVLHAMHGLYALSDEARVVVPGGTPLRVQDVSGDGAWRPGRWPDDGLDRCGPADGTARLAVVDTSSVRLVDGPDVLELSWRLDRGAGPVSLLLWRNLGGWPDGAPYRSIGVEPLLGAATDVDTAEPDQLARPDVDGRLEWSLRIRGYRHEA</sequence>
<protein>
    <recommendedName>
        <fullName evidence="3">Aldose 1-epimerase</fullName>
    </recommendedName>
</protein>
<organism evidence="1 2">
    <name type="scientific">Desertihabitans brevis</name>
    <dbReference type="NCBI Taxonomy" id="2268447"/>
    <lineage>
        <taxon>Bacteria</taxon>
        <taxon>Bacillati</taxon>
        <taxon>Actinomycetota</taxon>
        <taxon>Actinomycetes</taxon>
        <taxon>Propionibacteriales</taxon>
        <taxon>Propionibacteriaceae</taxon>
        <taxon>Desertihabitans</taxon>
    </lineage>
</organism>
<evidence type="ECO:0000313" key="1">
    <source>
        <dbReference type="EMBL" id="RCK70180.1"/>
    </source>
</evidence>
<name>A0A367YWI2_9ACTN</name>
<proteinExistence type="predicted"/>
<gene>
    <name evidence="1" type="ORF">DT076_05750</name>
</gene>
<dbReference type="AlphaFoldDB" id="A0A367YWI2"/>
<dbReference type="EMBL" id="QOUI01000003">
    <property type="protein sequence ID" value="RCK70180.1"/>
    <property type="molecule type" value="Genomic_DNA"/>
</dbReference>
<keyword evidence="2" id="KW-1185">Reference proteome</keyword>
<dbReference type="Proteomes" id="UP000252770">
    <property type="component" value="Unassembled WGS sequence"/>
</dbReference>
<accession>A0A367YWI2</accession>